<accession>A0A3S7L8L9</accession>
<gene>
    <name evidence="2" type="ORF">XcP1_053</name>
</gene>
<dbReference type="EMBL" id="MH191395">
    <property type="protein sequence ID" value="AWN08555.1"/>
    <property type="molecule type" value="Genomic_DNA"/>
</dbReference>
<name>A0A3S7L8L9_9CAUD</name>
<keyword evidence="1" id="KW-0472">Membrane</keyword>
<keyword evidence="1" id="KW-0812">Transmembrane</keyword>
<organism evidence="2 3">
    <name type="scientific">Xanthomonas phage XcP1</name>
    <dbReference type="NCBI Taxonomy" id="2785027"/>
    <lineage>
        <taxon>Viruses</taxon>
        <taxon>Duplodnaviria</taxon>
        <taxon>Heunggongvirae</taxon>
        <taxon>Uroviricota</taxon>
        <taxon>Caudoviricetes</taxon>
        <taxon>Lindbergviridae</taxon>
        <taxon>Carpasinavirus</taxon>
        <taxon>Carpasinavirus FoX6</taxon>
        <taxon>Carpasinavirus XcP1</taxon>
    </lineage>
</organism>
<keyword evidence="3" id="KW-1185">Reference proteome</keyword>
<sequence length="45" mass="4716">MGIKKRIRSSAHLVCLVIVIVLAVSAGIMYGSSFAPRQPGASGSW</sequence>
<feature type="transmembrane region" description="Helical" evidence="1">
    <location>
        <begin position="12"/>
        <end position="30"/>
    </location>
</feature>
<evidence type="ECO:0000256" key="1">
    <source>
        <dbReference type="SAM" id="Phobius"/>
    </source>
</evidence>
<evidence type="ECO:0000313" key="3">
    <source>
        <dbReference type="Proteomes" id="UP000289211"/>
    </source>
</evidence>
<protein>
    <submittedName>
        <fullName evidence="2">Uncharacterized protein</fullName>
    </submittedName>
</protein>
<dbReference type="Proteomes" id="UP000289211">
    <property type="component" value="Segment"/>
</dbReference>
<reference evidence="2 3" key="1">
    <citation type="submission" date="2018-04" db="EMBL/GenBank/DDBJ databases">
        <authorList>
            <person name="Silva F.P."/>
            <person name="Xavier A.S."/>
            <person name="Vidigal P.M.P."/>
            <person name="Alfenas-Zerbini P."/>
        </authorList>
    </citation>
    <scope>NUCLEOTIDE SEQUENCE [LARGE SCALE GENOMIC DNA]</scope>
</reference>
<evidence type="ECO:0000313" key="2">
    <source>
        <dbReference type="EMBL" id="AWN08555.1"/>
    </source>
</evidence>
<keyword evidence="1" id="KW-1133">Transmembrane helix</keyword>
<proteinExistence type="predicted"/>